<evidence type="ECO:0000313" key="3">
    <source>
        <dbReference type="EMBL" id="RGC14628.1"/>
    </source>
</evidence>
<dbReference type="InterPro" id="IPR015797">
    <property type="entry name" value="NUDIX_hydrolase-like_dom_sf"/>
</dbReference>
<dbReference type="PROSITE" id="PS51462">
    <property type="entry name" value="NUDIX"/>
    <property type="match status" value="1"/>
</dbReference>
<evidence type="ECO:0000256" key="1">
    <source>
        <dbReference type="ARBA" id="ARBA00005582"/>
    </source>
</evidence>
<accession>A0A3E2VVN1</accession>
<dbReference type="CDD" id="cd03674">
    <property type="entry name" value="NUDIX_Hydrolase"/>
    <property type="match status" value="1"/>
</dbReference>
<dbReference type="Pfam" id="PF00293">
    <property type="entry name" value="NUDIX"/>
    <property type="match status" value="1"/>
</dbReference>
<evidence type="ECO:0000313" key="4">
    <source>
        <dbReference type="Proteomes" id="UP000260025"/>
    </source>
</evidence>
<comment type="similarity">
    <text evidence="1">Belongs to the Nudix hydrolase family.</text>
</comment>
<organism evidence="3 4">
    <name type="scientific">Clostridium innocuum</name>
    <dbReference type="NCBI Taxonomy" id="1522"/>
    <lineage>
        <taxon>Bacteria</taxon>
        <taxon>Bacillati</taxon>
        <taxon>Bacillota</taxon>
        <taxon>Clostridia</taxon>
        <taxon>Eubacteriales</taxon>
        <taxon>Clostridiaceae</taxon>
        <taxon>Clostridium</taxon>
    </lineage>
</organism>
<sequence>MTLYEELNTYTPCNMQEEADRKVMLRYLTDFSNVYTRDNVYGHITSSPWIINADTSKVLMIYHNIYDSWGWCGGHADGDQDLIHVALKEGKEETGLKKLQLLSESILAIDILPVPPHVKRGAFVSSHVHLNVTYLCQADEQDTLCSKPDENSGVKWIAVEEIDQYVTEEDMKPVYRKLMEKSRSLLRAGLCE</sequence>
<feature type="domain" description="Nudix hydrolase" evidence="2">
    <location>
        <begin position="41"/>
        <end position="179"/>
    </location>
</feature>
<dbReference type="OrthoDB" id="9787880at2"/>
<dbReference type="Gene3D" id="3.90.79.10">
    <property type="entry name" value="Nucleoside Triphosphate Pyrophosphohydrolase"/>
    <property type="match status" value="1"/>
</dbReference>
<dbReference type="SUPFAM" id="SSF55811">
    <property type="entry name" value="Nudix"/>
    <property type="match status" value="1"/>
</dbReference>
<comment type="caution">
    <text evidence="3">The sequence shown here is derived from an EMBL/GenBank/DDBJ whole genome shotgun (WGS) entry which is preliminary data.</text>
</comment>
<dbReference type="RefSeq" id="WP_117443572.1">
    <property type="nucleotide sequence ID" value="NZ_JAJFEN010000051.1"/>
</dbReference>
<reference evidence="3 4" key="1">
    <citation type="submission" date="2018-08" db="EMBL/GenBank/DDBJ databases">
        <title>A genome reference for cultivated species of the human gut microbiota.</title>
        <authorList>
            <person name="Zou Y."/>
            <person name="Xue W."/>
            <person name="Luo G."/>
        </authorList>
    </citation>
    <scope>NUCLEOTIDE SEQUENCE [LARGE SCALE GENOMIC DNA]</scope>
    <source>
        <strain evidence="3 4">OF01-2LB</strain>
    </source>
</reference>
<evidence type="ECO:0000259" key="2">
    <source>
        <dbReference type="PROSITE" id="PS51462"/>
    </source>
</evidence>
<dbReference type="Proteomes" id="UP000260025">
    <property type="component" value="Unassembled WGS sequence"/>
</dbReference>
<dbReference type="PANTHER" id="PTHR43736:SF1">
    <property type="entry name" value="DIHYDRONEOPTERIN TRIPHOSPHATE DIPHOSPHATASE"/>
    <property type="match status" value="1"/>
</dbReference>
<dbReference type="EMBL" id="QVEV01000019">
    <property type="protein sequence ID" value="RGC14628.1"/>
    <property type="molecule type" value="Genomic_DNA"/>
</dbReference>
<dbReference type="PANTHER" id="PTHR43736">
    <property type="entry name" value="ADP-RIBOSE PYROPHOSPHATASE"/>
    <property type="match status" value="1"/>
</dbReference>
<dbReference type="AlphaFoldDB" id="A0A3E2VVN1"/>
<name>A0A3E2VVN1_CLOIN</name>
<gene>
    <name evidence="3" type="ORF">DXA38_13115</name>
</gene>
<proteinExistence type="inferred from homology"/>
<protein>
    <submittedName>
        <fullName evidence="3">NUDIX domain-containing protein</fullName>
    </submittedName>
</protein>
<dbReference type="InterPro" id="IPR000086">
    <property type="entry name" value="NUDIX_hydrolase_dom"/>
</dbReference>